<dbReference type="STRING" id="318464.IO99_14580"/>
<proteinExistence type="predicted"/>
<dbReference type="Proteomes" id="UP000768462">
    <property type="component" value="Unassembled WGS sequence"/>
</dbReference>
<dbReference type="EMBL" id="SVCM01000194">
    <property type="protein sequence ID" value="MBE6061751.1"/>
    <property type="molecule type" value="Genomic_DNA"/>
</dbReference>
<feature type="transmembrane region" description="Helical" evidence="1">
    <location>
        <begin position="7"/>
        <end position="31"/>
    </location>
</feature>
<protein>
    <submittedName>
        <fullName evidence="2 3">Membrane protein</fullName>
    </submittedName>
</protein>
<dbReference type="RefSeq" id="WP_035134467.1">
    <property type="nucleotide sequence ID" value="NZ_JBQHQR010000001.1"/>
</dbReference>
<dbReference type="AlphaFoldDB" id="A0A084J954"/>
<organism evidence="2 4">
    <name type="scientific">Clostridium sulfidigenes</name>
    <dbReference type="NCBI Taxonomy" id="318464"/>
    <lineage>
        <taxon>Bacteria</taxon>
        <taxon>Bacillati</taxon>
        <taxon>Bacillota</taxon>
        <taxon>Clostridia</taxon>
        <taxon>Eubacteriales</taxon>
        <taxon>Clostridiaceae</taxon>
        <taxon>Clostridium</taxon>
    </lineage>
</organism>
<feature type="transmembrane region" description="Helical" evidence="1">
    <location>
        <begin position="70"/>
        <end position="96"/>
    </location>
</feature>
<dbReference type="NCBIfam" id="TIGR04086">
    <property type="entry name" value="TIGR04086_membr"/>
    <property type="match status" value="1"/>
</dbReference>
<sequence length="122" mass="12929">MYKKFNYSAIGVGVLRASILTVICVLVYSLVTSYFPFSDAVTSVFLVIATLASVVYGAIYATLKMGSKGWLVGLLVAVFYMLILYIVSLCFGNDLALGGKDVVRLILALAAGSLSGMLGVNL</sequence>
<dbReference type="EMBL" id="JPMD01000035">
    <property type="protein sequence ID" value="KEZ85488.1"/>
    <property type="molecule type" value="Genomic_DNA"/>
</dbReference>
<feature type="transmembrane region" description="Helical" evidence="1">
    <location>
        <begin position="102"/>
        <end position="120"/>
    </location>
</feature>
<name>A0A084J954_9CLOT</name>
<dbReference type="eggNOG" id="ENOG5033F8G">
    <property type="taxonomic scope" value="Bacteria"/>
</dbReference>
<keyword evidence="1" id="KW-0812">Transmembrane</keyword>
<accession>A0A084J954</accession>
<evidence type="ECO:0000313" key="2">
    <source>
        <dbReference type="EMBL" id="KEZ85488.1"/>
    </source>
</evidence>
<keyword evidence="1" id="KW-1133">Transmembrane helix</keyword>
<feature type="transmembrane region" description="Helical" evidence="1">
    <location>
        <begin position="43"/>
        <end position="63"/>
    </location>
</feature>
<reference evidence="2 4" key="1">
    <citation type="submission" date="2014-07" db="EMBL/GenBank/DDBJ databases">
        <title>Draft genome of Clostridium sulfidigenes 113A isolated from sediments associated with methane hydrate from Krishna Godavari basin.</title>
        <authorList>
            <person name="Honkalas V.S."/>
            <person name="Dabir A.P."/>
            <person name="Arora P."/>
            <person name="Dhakephalkar P.K."/>
        </authorList>
    </citation>
    <scope>NUCLEOTIDE SEQUENCE [LARGE SCALE GENOMIC DNA]</scope>
    <source>
        <strain evidence="2 4">113A</strain>
    </source>
</reference>
<evidence type="ECO:0000313" key="4">
    <source>
        <dbReference type="Proteomes" id="UP000028542"/>
    </source>
</evidence>
<dbReference type="InterPro" id="IPR023804">
    <property type="entry name" value="DUF3792_TM"/>
</dbReference>
<keyword evidence="4" id="KW-1185">Reference proteome</keyword>
<evidence type="ECO:0000313" key="3">
    <source>
        <dbReference type="EMBL" id="MBE6061751.1"/>
    </source>
</evidence>
<reference evidence="3" key="2">
    <citation type="submission" date="2019-04" db="EMBL/GenBank/DDBJ databases">
        <title>Evolution of Biomass-Degrading Anaerobic Consortia Revealed by Metagenomics.</title>
        <authorList>
            <person name="Peng X."/>
        </authorList>
    </citation>
    <scope>NUCLEOTIDE SEQUENCE</scope>
    <source>
        <strain evidence="3">SIG254</strain>
    </source>
</reference>
<keyword evidence="1" id="KW-0472">Membrane</keyword>
<evidence type="ECO:0000256" key="1">
    <source>
        <dbReference type="SAM" id="Phobius"/>
    </source>
</evidence>
<dbReference type="Pfam" id="PF12670">
    <property type="entry name" value="DUF3792"/>
    <property type="match status" value="1"/>
</dbReference>
<comment type="caution">
    <text evidence="2">The sequence shown here is derived from an EMBL/GenBank/DDBJ whole genome shotgun (WGS) entry which is preliminary data.</text>
</comment>
<gene>
    <name evidence="3" type="ORF">E7215_16545</name>
    <name evidence="2" type="ORF">IO99_14580</name>
</gene>
<dbReference type="Proteomes" id="UP000028542">
    <property type="component" value="Unassembled WGS sequence"/>
</dbReference>